<dbReference type="PANTHER" id="PTHR18934">
    <property type="entry name" value="ATP-DEPENDENT RNA HELICASE"/>
    <property type="match status" value="1"/>
</dbReference>
<dbReference type="PROSITE" id="PS00690">
    <property type="entry name" value="DEAH_ATP_HELICASE"/>
    <property type="match status" value="1"/>
</dbReference>
<organism evidence="5 6">
    <name type="scientific">Cucumis sativus</name>
    <name type="common">Cucumber</name>
    <dbReference type="NCBI Taxonomy" id="3659"/>
    <lineage>
        <taxon>Eukaryota</taxon>
        <taxon>Viridiplantae</taxon>
        <taxon>Streptophyta</taxon>
        <taxon>Embryophyta</taxon>
        <taxon>Tracheophyta</taxon>
        <taxon>Spermatophyta</taxon>
        <taxon>Magnoliopsida</taxon>
        <taxon>eudicotyledons</taxon>
        <taxon>Gunneridae</taxon>
        <taxon>Pentapetalae</taxon>
        <taxon>rosids</taxon>
        <taxon>fabids</taxon>
        <taxon>Cucurbitales</taxon>
        <taxon>Cucurbitaceae</taxon>
        <taxon>Benincaseae</taxon>
        <taxon>Cucumis</taxon>
    </lineage>
</organism>
<dbReference type="Proteomes" id="UP000029981">
    <property type="component" value="Chromosome 6"/>
</dbReference>
<reference evidence="5 6" key="3">
    <citation type="journal article" date="2010" name="BMC Genomics">
        <title>Transcriptome sequencing and comparative analysis of cucumber flowers with different sex types.</title>
        <authorList>
            <person name="Guo S."/>
            <person name="Zheng Y."/>
            <person name="Joung J.G."/>
            <person name="Liu S."/>
            <person name="Zhang Z."/>
            <person name="Crasta O.R."/>
            <person name="Sobral B.W."/>
            <person name="Xu Y."/>
            <person name="Huang S."/>
            <person name="Fei Z."/>
        </authorList>
    </citation>
    <scope>NUCLEOTIDE SEQUENCE [LARGE SCALE GENOMIC DNA]</scope>
    <source>
        <strain evidence="6">cv. 9930</strain>
    </source>
</reference>
<dbReference type="InterPro" id="IPR002464">
    <property type="entry name" value="DNA/RNA_helicase_DEAH_CS"/>
</dbReference>
<evidence type="ECO:0000256" key="4">
    <source>
        <dbReference type="ARBA" id="ARBA00047984"/>
    </source>
</evidence>
<name>A0A0A0KDJ5_CUCSA</name>
<evidence type="ECO:0000313" key="5">
    <source>
        <dbReference type="EMBL" id="KGN45856.1"/>
    </source>
</evidence>
<accession>A0A0A0KDJ5</accession>
<keyword evidence="3" id="KW-0067">ATP-binding</keyword>
<dbReference type="EMBL" id="CM002927">
    <property type="protein sequence ID" value="KGN45856.1"/>
    <property type="molecule type" value="Genomic_DNA"/>
</dbReference>
<dbReference type="GO" id="GO:0003724">
    <property type="term" value="F:RNA helicase activity"/>
    <property type="evidence" value="ECO:0007669"/>
    <property type="project" value="UniProtKB-EC"/>
</dbReference>
<dbReference type="PANTHER" id="PTHR18934:SF118">
    <property type="entry name" value="ATP-DEPENDENT RNA HELICASE DHX33"/>
    <property type="match status" value="1"/>
</dbReference>
<dbReference type="EC" id="3.6.4.13" evidence="1"/>
<dbReference type="InterPro" id="IPR027417">
    <property type="entry name" value="P-loop_NTPase"/>
</dbReference>
<reference evidence="5 6" key="1">
    <citation type="journal article" date="2009" name="Nat. Genet.">
        <title>The genome of the cucumber, Cucumis sativus L.</title>
        <authorList>
            <person name="Huang S."/>
            <person name="Li R."/>
            <person name="Zhang Z."/>
            <person name="Li L."/>
            <person name="Gu X."/>
            <person name="Fan W."/>
            <person name="Lucas W.J."/>
            <person name="Wang X."/>
            <person name="Xie B."/>
            <person name="Ni P."/>
            <person name="Ren Y."/>
            <person name="Zhu H."/>
            <person name="Li J."/>
            <person name="Lin K."/>
            <person name="Jin W."/>
            <person name="Fei Z."/>
            <person name="Li G."/>
            <person name="Staub J."/>
            <person name="Kilian A."/>
            <person name="van der Vossen E.A."/>
            <person name="Wu Y."/>
            <person name="Guo J."/>
            <person name="He J."/>
            <person name="Jia Z."/>
            <person name="Ren Y."/>
            <person name="Tian G."/>
            <person name="Lu Y."/>
            <person name="Ruan J."/>
            <person name="Qian W."/>
            <person name="Wang M."/>
            <person name="Huang Q."/>
            <person name="Li B."/>
            <person name="Xuan Z."/>
            <person name="Cao J."/>
            <person name="Asan"/>
            <person name="Wu Z."/>
            <person name="Zhang J."/>
            <person name="Cai Q."/>
            <person name="Bai Y."/>
            <person name="Zhao B."/>
            <person name="Han Y."/>
            <person name="Li Y."/>
            <person name="Li X."/>
            <person name="Wang S."/>
            <person name="Shi Q."/>
            <person name="Liu S."/>
            <person name="Cho W.K."/>
            <person name="Kim J.Y."/>
            <person name="Xu Y."/>
            <person name="Heller-Uszynska K."/>
            <person name="Miao H."/>
            <person name="Cheng Z."/>
            <person name="Zhang S."/>
            <person name="Wu J."/>
            <person name="Yang Y."/>
            <person name="Kang H."/>
            <person name="Li M."/>
            <person name="Liang H."/>
            <person name="Ren X."/>
            <person name="Shi Z."/>
            <person name="Wen M."/>
            <person name="Jian M."/>
            <person name="Yang H."/>
            <person name="Zhang G."/>
            <person name="Yang Z."/>
            <person name="Chen R."/>
            <person name="Liu S."/>
            <person name="Li J."/>
            <person name="Ma L."/>
            <person name="Liu H."/>
            <person name="Zhou Y."/>
            <person name="Zhao J."/>
            <person name="Fang X."/>
            <person name="Li G."/>
            <person name="Fang L."/>
            <person name="Li Y."/>
            <person name="Liu D."/>
            <person name="Zheng H."/>
            <person name="Zhang Y."/>
            <person name="Qin N."/>
            <person name="Li Z."/>
            <person name="Yang G."/>
            <person name="Yang S."/>
            <person name="Bolund L."/>
            <person name="Kristiansen K."/>
            <person name="Zheng H."/>
            <person name="Li S."/>
            <person name="Zhang X."/>
            <person name="Yang H."/>
            <person name="Wang J."/>
            <person name="Sun R."/>
            <person name="Zhang B."/>
            <person name="Jiang S."/>
            <person name="Wang J."/>
            <person name="Du Y."/>
            <person name="Li S."/>
        </authorList>
    </citation>
    <scope>NUCLEOTIDE SEQUENCE [LARGE SCALE GENOMIC DNA]</scope>
    <source>
        <strain evidence="6">cv. 9930</strain>
    </source>
</reference>
<dbReference type="GO" id="GO:0016787">
    <property type="term" value="F:hydrolase activity"/>
    <property type="evidence" value="ECO:0007669"/>
    <property type="project" value="UniProtKB-KW"/>
</dbReference>
<dbReference type="OMA" id="VAIFYTR"/>
<reference evidence="5 6" key="4">
    <citation type="journal article" date="2011" name="BMC Genomics">
        <title>RNA-Seq improves annotation of protein-coding genes in the cucumber genome.</title>
        <authorList>
            <person name="Li Z."/>
            <person name="Zhang Z."/>
            <person name="Yan P."/>
            <person name="Huang S."/>
            <person name="Fei Z."/>
            <person name="Lin K."/>
        </authorList>
    </citation>
    <scope>NUCLEOTIDE SEQUENCE [LARGE SCALE GENOMIC DNA]</scope>
    <source>
        <strain evidence="6">cv. 9930</strain>
    </source>
</reference>
<evidence type="ECO:0000256" key="2">
    <source>
        <dbReference type="ARBA" id="ARBA00022801"/>
    </source>
</evidence>
<comment type="catalytic activity">
    <reaction evidence="4">
        <text>ATP + H2O = ADP + phosphate + H(+)</text>
        <dbReference type="Rhea" id="RHEA:13065"/>
        <dbReference type="ChEBI" id="CHEBI:15377"/>
        <dbReference type="ChEBI" id="CHEBI:15378"/>
        <dbReference type="ChEBI" id="CHEBI:30616"/>
        <dbReference type="ChEBI" id="CHEBI:43474"/>
        <dbReference type="ChEBI" id="CHEBI:456216"/>
        <dbReference type="EC" id="3.6.4.13"/>
    </reaction>
</comment>
<keyword evidence="3" id="KW-0547">Nucleotide-binding</keyword>
<dbReference type="SUPFAM" id="SSF52540">
    <property type="entry name" value="P-loop containing nucleoside triphosphate hydrolases"/>
    <property type="match status" value="1"/>
</dbReference>
<dbReference type="GO" id="GO:0005634">
    <property type="term" value="C:nucleus"/>
    <property type="evidence" value="ECO:0007669"/>
    <property type="project" value="UniProtKB-ARBA"/>
</dbReference>
<sequence length="145" mass="16446">MSLLLIFREALLDSYLSRYSVIIVDEAHERTVDTDVLLGYLKRVQKARSKSLTESSNDLNTNDNGLTLENRNSSEYAFSLKRCQGRKLPPLKLIIMSASLNAPLFSEFSGGAKVFHVHGRQYPVAIFYTRQPILDYIEGTLITIF</sequence>
<dbReference type="STRING" id="3659.A0A0A0KDJ5"/>
<reference evidence="5 6" key="2">
    <citation type="journal article" date="2009" name="PLoS ONE">
        <title>An integrated genetic and cytogenetic map of the cucumber genome.</title>
        <authorList>
            <person name="Ren Y."/>
            <person name="Zhang Z."/>
            <person name="Liu J."/>
            <person name="Staub J.E."/>
            <person name="Han Y."/>
            <person name="Cheng Z."/>
            <person name="Li X."/>
            <person name="Lu J."/>
            <person name="Miao H."/>
            <person name="Kang H."/>
            <person name="Xie B."/>
            <person name="Gu X."/>
            <person name="Wang X."/>
            <person name="Du Y."/>
            <person name="Jin W."/>
            <person name="Huang S."/>
        </authorList>
    </citation>
    <scope>NUCLEOTIDE SEQUENCE [LARGE SCALE GENOMIC DNA]</scope>
    <source>
        <strain evidence="6">cv. 9930</strain>
    </source>
</reference>
<proteinExistence type="predicted"/>
<evidence type="ECO:0000256" key="1">
    <source>
        <dbReference type="ARBA" id="ARBA00012552"/>
    </source>
</evidence>
<dbReference type="eggNOG" id="KOG0922">
    <property type="taxonomic scope" value="Eukaryota"/>
</dbReference>
<dbReference type="Gene3D" id="3.40.50.300">
    <property type="entry name" value="P-loop containing nucleotide triphosphate hydrolases"/>
    <property type="match status" value="1"/>
</dbReference>
<keyword evidence="6" id="KW-1185">Reference proteome</keyword>
<evidence type="ECO:0000256" key="3">
    <source>
        <dbReference type="ARBA" id="ARBA00022806"/>
    </source>
</evidence>
<gene>
    <name evidence="5" type="ORF">Csa_6G014760</name>
</gene>
<keyword evidence="3" id="KW-0347">Helicase</keyword>
<dbReference type="Gramene" id="KGN45856">
    <property type="protein sequence ID" value="KGN45856"/>
    <property type="gene ID" value="Csa_6G014760"/>
</dbReference>
<evidence type="ECO:0000313" key="6">
    <source>
        <dbReference type="Proteomes" id="UP000029981"/>
    </source>
</evidence>
<keyword evidence="2" id="KW-0378">Hydrolase</keyword>
<protein>
    <recommendedName>
        <fullName evidence="1">RNA helicase</fullName>
        <ecNumber evidence="1">3.6.4.13</ecNumber>
    </recommendedName>
</protein>
<dbReference type="AlphaFoldDB" id="A0A0A0KDJ5"/>